<dbReference type="SUPFAM" id="SSF50630">
    <property type="entry name" value="Acid proteases"/>
    <property type="match status" value="1"/>
</dbReference>
<keyword evidence="3" id="KW-0813">Transport</keyword>
<evidence type="ECO:0000256" key="7">
    <source>
        <dbReference type="ARBA" id="ARBA00022801"/>
    </source>
</evidence>
<name>A0A914A906_PATMI</name>
<evidence type="ECO:0000256" key="9">
    <source>
        <dbReference type="SAM" id="MobiDB-lite"/>
    </source>
</evidence>
<keyword evidence="13" id="KW-1185">Reference proteome</keyword>
<feature type="domain" description="UBA" evidence="10">
    <location>
        <begin position="405"/>
        <end position="445"/>
    </location>
</feature>
<evidence type="ECO:0000313" key="13">
    <source>
        <dbReference type="Proteomes" id="UP000887568"/>
    </source>
</evidence>
<dbReference type="FunFam" id="2.40.70.10:FF:000005">
    <property type="entry name" value="DNA damage inducible 1 homolog 2"/>
    <property type="match status" value="1"/>
</dbReference>
<dbReference type="OMA" id="GHRLNAF"/>
<dbReference type="GO" id="GO:0006508">
    <property type="term" value="P:proteolysis"/>
    <property type="evidence" value="ECO:0007669"/>
    <property type="project" value="UniProtKB-KW"/>
</dbReference>
<organism evidence="12 13">
    <name type="scientific">Patiria miniata</name>
    <name type="common">Bat star</name>
    <name type="synonym">Asterina miniata</name>
    <dbReference type="NCBI Taxonomy" id="46514"/>
    <lineage>
        <taxon>Eukaryota</taxon>
        <taxon>Metazoa</taxon>
        <taxon>Echinodermata</taxon>
        <taxon>Eleutherozoa</taxon>
        <taxon>Asterozoa</taxon>
        <taxon>Asteroidea</taxon>
        <taxon>Valvatacea</taxon>
        <taxon>Valvatida</taxon>
        <taxon>Asterinidae</taxon>
        <taxon>Patiria</taxon>
    </lineage>
</organism>
<dbReference type="InterPro" id="IPR029071">
    <property type="entry name" value="Ubiquitin-like_domsf"/>
</dbReference>
<evidence type="ECO:0000256" key="8">
    <source>
        <dbReference type="ARBA" id="ARBA00022927"/>
    </source>
</evidence>
<evidence type="ECO:0000313" key="12">
    <source>
        <dbReference type="EnsemblMetazoa" id="XP_038060253.1"/>
    </source>
</evidence>
<accession>A0A914A906</accession>
<dbReference type="InterPro" id="IPR057273">
    <property type="entry name" value="Ddi1/2_HDD"/>
</dbReference>
<evidence type="ECO:0000256" key="3">
    <source>
        <dbReference type="ARBA" id="ARBA00022448"/>
    </source>
</evidence>
<keyword evidence="7" id="KW-0378">Hydrolase</keyword>
<sequence length="452" mass="49498">MKVCVTTIAGDVFTLDVSAELELINFKALCEFECRVPSDQCAVIHDGVLLNEPMKTLGAYGVKDGDMILLQQTQQPAPTQQGNPGAFNLDFSQIQVPGTSRPSGQQPRLPPLQQAQQQAEAGAENDPAKLREMLLSNPHQLSLLKERNKPLADALLSGNLDAFTEVLEKQRKERAERELMQIRMMNADPFDPDAQQQIAETIRLKNVDANMETAMEHAPESFGQVVMLYIDVNVNSHPVKAFVDSGAQMTIMSQACAERCNIMRLVDKRWAGIAKGVGIQKIIGRVHLGQIQIGPDFLQSSFAILEDQPMDMLLGLDMLKRHQCCIDLKNYILKIGTTGTETPFLGEAELPACARLNRSESLENTSMESEDKQLAEALNRSAQDAAGPSATSSGTHQEPSQQPAPFPESTISELTAMGFQRDEVITELGKHNGNKQLAAAALFAKNLKLPGQ</sequence>
<dbReference type="PROSITE" id="PS50030">
    <property type="entry name" value="UBA"/>
    <property type="match status" value="1"/>
</dbReference>
<dbReference type="GeneID" id="119731238"/>
<dbReference type="InterPro" id="IPR019103">
    <property type="entry name" value="Peptidase_aspartic_DDI1-type"/>
</dbReference>
<dbReference type="GO" id="GO:0004190">
    <property type="term" value="F:aspartic-type endopeptidase activity"/>
    <property type="evidence" value="ECO:0007669"/>
    <property type="project" value="UniProtKB-KW"/>
</dbReference>
<feature type="compositionally biased region" description="Polar residues" evidence="9">
    <location>
        <begin position="389"/>
        <end position="408"/>
    </location>
</feature>
<dbReference type="GO" id="GO:0015031">
    <property type="term" value="P:protein transport"/>
    <property type="evidence" value="ECO:0007669"/>
    <property type="project" value="UniProtKB-KW"/>
</dbReference>
<dbReference type="Pfam" id="PF00240">
    <property type="entry name" value="ubiquitin"/>
    <property type="match status" value="1"/>
</dbReference>
<proteinExistence type="inferred from homology"/>
<dbReference type="AlphaFoldDB" id="A0A914A906"/>
<dbReference type="Pfam" id="PF09668">
    <property type="entry name" value="Asp_protease"/>
    <property type="match status" value="1"/>
</dbReference>
<dbReference type="InterPro" id="IPR021109">
    <property type="entry name" value="Peptidase_aspartic_dom_sf"/>
</dbReference>
<dbReference type="SUPFAM" id="SSF46934">
    <property type="entry name" value="UBA-like"/>
    <property type="match status" value="1"/>
</dbReference>
<dbReference type="Gene3D" id="3.10.20.90">
    <property type="entry name" value="Phosphatidylinositol 3-kinase Catalytic Subunit, Chain A, domain 1"/>
    <property type="match status" value="1"/>
</dbReference>
<feature type="region of interest" description="Disordered" evidence="9">
    <location>
        <begin position="75"/>
        <end position="125"/>
    </location>
</feature>
<dbReference type="Gene3D" id="2.40.70.10">
    <property type="entry name" value="Acid Proteases"/>
    <property type="match status" value="1"/>
</dbReference>
<dbReference type="SUPFAM" id="SSF54236">
    <property type="entry name" value="Ubiquitin-like"/>
    <property type="match status" value="1"/>
</dbReference>
<feature type="compositionally biased region" description="Low complexity" evidence="9">
    <location>
        <begin position="100"/>
        <end position="124"/>
    </location>
</feature>
<comment type="subcellular location">
    <subcellularLocation>
        <location evidence="1">Cytoplasm</location>
    </subcellularLocation>
</comment>
<evidence type="ECO:0000259" key="10">
    <source>
        <dbReference type="PROSITE" id="PS50030"/>
    </source>
</evidence>
<keyword evidence="4" id="KW-0963">Cytoplasm</keyword>
<feature type="domain" description="Ubiquitin-like" evidence="11">
    <location>
        <begin position="1"/>
        <end position="77"/>
    </location>
</feature>
<evidence type="ECO:0000256" key="2">
    <source>
        <dbReference type="ARBA" id="ARBA00009136"/>
    </source>
</evidence>
<keyword evidence="5" id="KW-0645">Protease</keyword>
<evidence type="ECO:0000256" key="5">
    <source>
        <dbReference type="ARBA" id="ARBA00022670"/>
    </source>
</evidence>
<dbReference type="PANTHER" id="PTHR15397:SF3">
    <property type="entry name" value="DNA DAMAGE INDUCIBLE 1 HOMOLOG 2"/>
    <property type="match status" value="1"/>
</dbReference>
<keyword evidence="8" id="KW-0653">Protein transport</keyword>
<dbReference type="GO" id="GO:0005737">
    <property type="term" value="C:cytoplasm"/>
    <property type="evidence" value="ECO:0007669"/>
    <property type="project" value="UniProtKB-SubCell"/>
</dbReference>
<reference evidence="12" key="1">
    <citation type="submission" date="2022-11" db="UniProtKB">
        <authorList>
            <consortium name="EnsemblMetazoa"/>
        </authorList>
    </citation>
    <scope>IDENTIFICATION</scope>
</reference>
<dbReference type="Pfam" id="PF24669">
    <property type="entry name" value="Ddi2_HDD"/>
    <property type="match status" value="1"/>
</dbReference>
<keyword evidence="6" id="KW-0064">Aspartyl protease</keyword>
<dbReference type="InterPro" id="IPR015940">
    <property type="entry name" value="UBA"/>
</dbReference>
<dbReference type="EnsemblMetazoa" id="XM_038204325.1">
    <property type="protein sequence ID" value="XP_038060253.1"/>
    <property type="gene ID" value="LOC119731238"/>
</dbReference>
<feature type="region of interest" description="Disordered" evidence="9">
    <location>
        <begin position="378"/>
        <end position="408"/>
    </location>
</feature>
<evidence type="ECO:0000256" key="6">
    <source>
        <dbReference type="ARBA" id="ARBA00022750"/>
    </source>
</evidence>
<dbReference type="PROSITE" id="PS50053">
    <property type="entry name" value="UBIQUITIN_2"/>
    <property type="match status" value="1"/>
</dbReference>
<dbReference type="Gene3D" id="1.10.8.10">
    <property type="entry name" value="DNA helicase RuvA subunit, C-terminal domain"/>
    <property type="match status" value="1"/>
</dbReference>
<comment type="similarity">
    <text evidence="2">Belongs to the DDI1 family.</text>
</comment>
<evidence type="ECO:0000259" key="11">
    <source>
        <dbReference type="PROSITE" id="PS50053"/>
    </source>
</evidence>
<dbReference type="Proteomes" id="UP000887568">
    <property type="component" value="Unplaced"/>
</dbReference>
<dbReference type="InterPro" id="IPR009060">
    <property type="entry name" value="UBA-like_sf"/>
</dbReference>
<dbReference type="OrthoDB" id="1047367at2759"/>
<dbReference type="CDD" id="cd01796">
    <property type="entry name" value="Ubl_Ddi1_like"/>
    <property type="match status" value="1"/>
</dbReference>
<dbReference type="PANTHER" id="PTHR15397">
    <property type="entry name" value="SODIUM-GLUCOSE COTRANSPORTER REGULATORY PROTEIN -RELATED"/>
    <property type="match status" value="1"/>
</dbReference>
<dbReference type="InterPro" id="IPR033882">
    <property type="entry name" value="DDI1_N"/>
</dbReference>
<dbReference type="RefSeq" id="XP_038060253.1">
    <property type="nucleotide sequence ID" value="XM_038204325.1"/>
</dbReference>
<evidence type="ECO:0000256" key="4">
    <source>
        <dbReference type="ARBA" id="ARBA00022490"/>
    </source>
</evidence>
<protein>
    <submittedName>
        <fullName evidence="12">Uncharacterized protein</fullName>
    </submittedName>
</protein>
<dbReference type="CDD" id="cd05479">
    <property type="entry name" value="RP_DDI"/>
    <property type="match status" value="1"/>
</dbReference>
<evidence type="ECO:0000256" key="1">
    <source>
        <dbReference type="ARBA" id="ARBA00004496"/>
    </source>
</evidence>
<dbReference type="InterPro" id="IPR000626">
    <property type="entry name" value="Ubiquitin-like_dom"/>
</dbReference>